<dbReference type="AlphaFoldDB" id="A0AAV7X4J2"/>
<dbReference type="EMBL" id="JAPTSV010000016">
    <property type="protein sequence ID" value="KAJ1519421.1"/>
    <property type="molecule type" value="Genomic_DNA"/>
</dbReference>
<dbReference type="Pfam" id="PF00379">
    <property type="entry name" value="Chitin_bind_4"/>
    <property type="match status" value="1"/>
</dbReference>
<dbReference type="GO" id="GO:0062129">
    <property type="term" value="C:chitin-based extracellular matrix"/>
    <property type="evidence" value="ECO:0007669"/>
    <property type="project" value="TreeGrafter"/>
</dbReference>
<dbReference type="PROSITE" id="PS51155">
    <property type="entry name" value="CHIT_BIND_RR_2"/>
    <property type="match status" value="1"/>
</dbReference>
<dbReference type="GO" id="GO:0008010">
    <property type="term" value="F:structural constituent of chitin-based larval cuticle"/>
    <property type="evidence" value="ECO:0007669"/>
    <property type="project" value="TreeGrafter"/>
</dbReference>
<accession>A0AAV7X4J2</accession>
<sequence length="149" mass="16086">MDMRRSLLISALAAGLAVCAMAGQVAHVIVTEEPPQPPVPYSFSYAAGRAPGHVDRVHSETSDGSGVVRGQYSYVDPRAKVRTVDYVADAHGFHAQLSDPVQDTPTVAAAKQRHHDLFARIAAEHAQIAAERARDNPEDQDHILVQPAF</sequence>
<gene>
    <name evidence="3" type="ORF">ONE63_004713</name>
</gene>
<keyword evidence="4" id="KW-1185">Reference proteome</keyword>
<name>A0AAV7X4J2_9NEOP</name>
<keyword evidence="2" id="KW-0732">Signal</keyword>
<dbReference type="InterPro" id="IPR000618">
    <property type="entry name" value="Insect_cuticle"/>
</dbReference>
<evidence type="ECO:0000313" key="4">
    <source>
        <dbReference type="Proteomes" id="UP001075354"/>
    </source>
</evidence>
<feature type="chain" id="PRO_5043720313" evidence="2">
    <location>
        <begin position="23"/>
        <end position="149"/>
    </location>
</feature>
<dbReference type="PANTHER" id="PTHR10380:SF196">
    <property type="entry name" value="CUTICULAR PROTEIN 72EA"/>
    <property type="match status" value="1"/>
</dbReference>
<proteinExistence type="predicted"/>
<comment type="caution">
    <text evidence="3">The sequence shown here is derived from an EMBL/GenBank/DDBJ whole genome shotgun (WGS) entry which is preliminary data.</text>
</comment>
<evidence type="ECO:0000313" key="3">
    <source>
        <dbReference type="EMBL" id="KAJ1519421.1"/>
    </source>
</evidence>
<evidence type="ECO:0000256" key="1">
    <source>
        <dbReference type="PROSITE-ProRule" id="PRU00497"/>
    </source>
</evidence>
<dbReference type="Proteomes" id="UP001075354">
    <property type="component" value="Chromosome 16"/>
</dbReference>
<dbReference type="InterPro" id="IPR050468">
    <property type="entry name" value="Cuticle_Struct_Prot"/>
</dbReference>
<keyword evidence="1" id="KW-0193">Cuticle</keyword>
<feature type="signal peptide" evidence="2">
    <location>
        <begin position="1"/>
        <end position="22"/>
    </location>
</feature>
<organism evidence="3 4">
    <name type="scientific">Megalurothrips usitatus</name>
    <name type="common">bean blossom thrips</name>
    <dbReference type="NCBI Taxonomy" id="439358"/>
    <lineage>
        <taxon>Eukaryota</taxon>
        <taxon>Metazoa</taxon>
        <taxon>Ecdysozoa</taxon>
        <taxon>Arthropoda</taxon>
        <taxon>Hexapoda</taxon>
        <taxon>Insecta</taxon>
        <taxon>Pterygota</taxon>
        <taxon>Neoptera</taxon>
        <taxon>Paraneoptera</taxon>
        <taxon>Thysanoptera</taxon>
        <taxon>Terebrantia</taxon>
        <taxon>Thripoidea</taxon>
        <taxon>Thripidae</taxon>
        <taxon>Megalurothrips</taxon>
    </lineage>
</organism>
<evidence type="ECO:0000256" key="2">
    <source>
        <dbReference type="SAM" id="SignalP"/>
    </source>
</evidence>
<reference evidence="3" key="1">
    <citation type="submission" date="2022-12" db="EMBL/GenBank/DDBJ databases">
        <title>Chromosome-level genome assembly of the bean flower thrips Megalurothrips usitatus.</title>
        <authorList>
            <person name="Ma L."/>
            <person name="Liu Q."/>
            <person name="Li H."/>
            <person name="Cai W."/>
        </authorList>
    </citation>
    <scope>NUCLEOTIDE SEQUENCE</scope>
    <source>
        <strain evidence="3">Cailab_2022a</strain>
    </source>
</reference>
<dbReference type="PANTHER" id="PTHR10380">
    <property type="entry name" value="CUTICLE PROTEIN"/>
    <property type="match status" value="1"/>
</dbReference>
<protein>
    <submittedName>
        <fullName evidence="3">Uncharacterized protein</fullName>
    </submittedName>
</protein>